<accession>A0A1Z4VPE3</accession>
<reference evidence="3 4" key="1">
    <citation type="submission" date="2017-05" db="EMBL/GenBank/DDBJ databases">
        <title>Thiocyanate degradation by Thiohalobacter thiocyanaticus FOKN1.</title>
        <authorList>
            <person name="Oshiki M."/>
            <person name="Fukushima T."/>
            <person name="Kawano S."/>
            <person name="Nakagawa J."/>
        </authorList>
    </citation>
    <scope>NUCLEOTIDE SEQUENCE [LARGE SCALE GENOMIC DNA]</scope>
    <source>
        <strain evidence="3 4">FOKN1</strain>
    </source>
</reference>
<proteinExistence type="predicted"/>
<dbReference type="EMBL" id="AP018052">
    <property type="protein sequence ID" value="BAZ93506.1"/>
    <property type="molecule type" value="Genomic_DNA"/>
</dbReference>
<organism evidence="3 4">
    <name type="scientific">Thiohalobacter thiocyanaticus</name>
    <dbReference type="NCBI Taxonomy" id="585455"/>
    <lineage>
        <taxon>Bacteria</taxon>
        <taxon>Pseudomonadati</taxon>
        <taxon>Pseudomonadota</taxon>
        <taxon>Gammaproteobacteria</taxon>
        <taxon>Thiohalobacterales</taxon>
        <taxon>Thiohalobacteraceae</taxon>
        <taxon>Thiohalobacter</taxon>
    </lineage>
</organism>
<dbReference type="RefSeq" id="WP_096365503.1">
    <property type="nucleotide sequence ID" value="NZ_AP018052.1"/>
</dbReference>
<gene>
    <name evidence="3" type="ORF">FOKN1_1107</name>
</gene>
<keyword evidence="2" id="KW-0732">Signal</keyword>
<feature type="chain" id="PRO_5013142711" evidence="2">
    <location>
        <begin position="20"/>
        <end position="68"/>
    </location>
</feature>
<sequence length="68" mass="7096">MKKTLALLLALSGSSVALAEGNSVDYIPWTFDDFDSNCEVVAGPVSQATTDDNETNNSGAADRDTLDG</sequence>
<dbReference type="Proteomes" id="UP000218765">
    <property type="component" value="Chromosome"/>
</dbReference>
<feature type="region of interest" description="Disordered" evidence="1">
    <location>
        <begin position="45"/>
        <end position="68"/>
    </location>
</feature>
<name>A0A1Z4VPE3_9GAMM</name>
<feature type="compositionally biased region" description="Polar residues" evidence="1">
    <location>
        <begin position="46"/>
        <end position="59"/>
    </location>
</feature>
<evidence type="ECO:0000313" key="3">
    <source>
        <dbReference type="EMBL" id="BAZ93506.1"/>
    </source>
</evidence>
<feature type="signal peptide" evidence="2">
    <location>
        <begin position="1"/>
        <end position="19"/>
    </location>
</feature>
<dbReference type="KEGG" id="ttc:FOKN1_1107"/>
<evidence type="ECO:0000256" key="1">
    <source>
        <dbReference type="SAM" id="MobiDB-lite"/>
    </source>
</evidence>
<evidence type="ECO:0000313" key="4">
    <source>
        <dbReference type="Proteomes" id="UP000218765"/>
    </source>
</evidence>
<keyword evidence="4" id="KW-1185">Reference proteome</keyword>
<dbReference type="AlphaFoldDB" id="A0A1Z4VPE3"/>
<evidence type="ECO:0000256" key="2">
    <source>
        <dbReference type="SAM" id="SignalP"/>
    </source>
</evidence>
<protein>
    <submittedName>
        <fullName evidence="3">Uncharacterized protein</fullName>
    </submittedName>
</protein>